<feature type="transmembrane region" description="Helical" evidence="7">
    <location>
        <begin position="123"/>
        <end position="141"/>
    </location>
</feature>
<dbReference type="Gene3D" id="1.10.3730.20">
    <property type="match status" value="1"/>
</dbReference>
<protein>
    <submittedName>
        <fullName evidence="9">DMT family transporter</fullName>
    </submittedName>
</protein>
<name>A0A498CNG3_9FIRM</name>
<evidence type="ECO:0000256" key="6">
    <source>
        <dbReference type="ARBA" id="ARBA00023136"/>
    </source>
</evidence>
<gene>
    <name evidence="9" type="ORF">D4A47_04415</name>
</gene>
<comment type="subcellular location">
    <subcellularLocation>
        <location evidence="1">Cell membrane</location>
        <topology evidence="1">Multi-pass membrane protein</topology>
    </subcellularLocation>
</comment>
<organism evidence="9 10">
    <name type="scientific">Anaerotruncus massiliensis</name>
    <name type="common">ex Liu et al. 2021</name>
    <dbReference type="NCBI Taxonomy" id="2321404"/>
    <lineage>
        <taxon>Bacteria</taxon>
        <taxon>Bacillati</taxon>
        <taxon>Bacillota</taxon>
        <taxon>Clostridia</taxon>
        <taxon>Eubacteriales</taxon>
        <taxon>Oscillospiraceae</taxon>
        <taxon>Anaerotruncus</taxon>
    </lineage>
</organism>
<keyword evidence="4 7" id="KW-0812">Transmembrane</keyword>
<comment type="similarity">
    <text evidence="2">Belongs to the EamA transporter family.</text>
</comment>
<dbReference type="AlphaFoldDB" id="A0A498CNG3"/>
<dbReference type="GO" id="GO:0005886">
    <property type="term" value="C:plasma membrane"/>
    <property type="evidence" value="ECO:0007669"/>
    <property type="project" value="UniProtKB-SubCell"/>
</dbReference>
<keyword evidence="3" id="KW-1003">Cell membrane</keyword>
<dbReference type="InterPro" id="IPR050638">
    <property type="entry name" value="AA-Vitamin_Transporters"/>
</dbReference>
<dbReference type="InterPro" id="IPR037185">
    <property type="entry name" value="EmrE-like"/>
</dbReference>
<feature type="transmembrane region" description="Helical" evidence="7">
    <location>
        <begin position="35"/>
        <end position="53"/>
    </location>
</feature>
<dbReference type="Proteomes" id="UP000276301">
    <property type="component" value="Unassembled WGS sequence"/>
</dbReference>
<evidence type="ECO:0000256" key="1">
    <source>
        <dbReference type="ARBA" id="ARBA00004651"/>
    </source>
</evidence>
<evidence type="ECO:0000313" key="9">
    <source>
        <dbReference type="EMBL" id="RLL13189.1"/>
    </source>
</evidence>
<feature type="transmembrane region" description="Helical" evidence="7">
    <location>
        <begin position="270"/>
        <end position="290"/>
    </location>
</feature>
<proteinExistence type="inferred from homology"/>
<feature type="transmembrane region" description="Helical" evidence="7">
    <location>
        <begin position="153"/>
        <end position="173"/>
    </location>
</feature>
<accession>A0A498CNG3</accession>
<keyword evidence="10" id="KW-1185">Reference proteome</keyword>
<evidence type="ECO:0000256" key="2">
    <source>
        <dbReference type="ARBA" id="ARBA00007362"/>
    </source>
</evidence>
<keyword evidence="6 7" id="KW-0472">Membrane</keyword>
<evidence type="ECO:0000256" key="3">
    <source>
        <dbReference type="ARBA" id="ARBA00022475"/>
    </source>
</evidence>
<dbReference type="SUPFAM" id="SSF103481">
    <property type="entry name" value="Multidrug resistance efflux transporter EmrE"/>
    <property type="match status" value="2"/>
</dbReference>
<feature type="transmembrane region" description="Helical" evidence="7">
    <location>
        <begin position="94"/>
        <end position="114"/>
    </location>
</feature>
<evidence type="ECO:0000259" key="8">
    <source>
        <dbReference type="Pfam" id="PF00892"/>
    </source>
</evidence>
<dbReference type="RefSeq" id="WP_121586322.1">
    <property type="nucleotide sequence ID" value="NZ_RCHT01000004.1"/>
</dbReference>
<feature type="transmembrane region" description="Helical" evidence="7">
    <location>
        <begin position="214"/>
        <end position="236"/>
    </location>
</feature>
<feature type="domain" description="EamA" evidence="8">
    <location>
        <begin position="7"/>
        <end position="138"/>
    </location>
</feature>
<dbReference type="EMBL" id="RCHT01000004">
    <property type="protein sequence ID" value="RLL13189.1"/>
    <property type="molecule type" value="Genomic_DNA"/>
</dbReference>
<dbReference type="PANTHER" id="PTHR32322">
    <property type="entry name" value="INNER MEMBRANE TRANSPORTER"/>
    <property type="match status" value="1"/>
</dbReference>
<dbReference type="Pfam" id="PF00892">
    <property type="entry name" value="EamA"/>
    <property type="match status" value="2"/>
</dbReference>
<evidence type="ECO:0000256" key="5">
    <source>
        <dbReference type="ARBA" id="ARBA00022989"/>
    </source>
</evidence>
<feature type="domain" description="EamA" evidence="8">
    <location>
        <begin position="151"/>
        <end position="285"/>
    </location>
</feature>
<keyword evidence="5 7" id="KW-1133">Transmembrane helix</keyword>
<comment type="caution">
    <text evidence="9">The sequence shown here is derived from an EMBL/GenBank/DDBJ whole genome shotgun (WGS) entry which is preliminary data.</text>
</comment>
<dbReference type="PANTHER" id="PTHR32322:SF18">
    <property type="entry name" value="S-ADENOSYLMETHIONINE_S-ADENOSYLHOMOCYSTEINE TRANSPORTER"/>
    <property type="match status" value="1"/>
</dbReference>
<feature type="transmembrane region" description="Helical" evidence="7">
    <location>
        <begin position="65"/>
        <end position="82"/>
    </location>
</feature>
<reference evidence="9 10" key="1">
    <citation type="submission" date="2018-10" db="EMBL/GenBank/DDBJ databases">
        <title>Anaerotruncus faecis sp. nov., isolated from human feces.</title>
        <authorList>
            <person name="Wang Y.-J."/>
        </authorList>
    </citation>
    <scope>NUCLEOTIDE SEQUENCE [LARGE SCALE GENOMIC DNA]</scope>
    <source>
        <strain evidence="9 10">22A2-44</strain>
    </source>
</reference>
<evidence type="ECO:0000256" key="4">
    <source>
        <dbReference type="ARBA" id="ARBA00022692"/>
    </source>
</evidence>
<feature type="transmembrane region" description="Helical" evidence="7">
    <location>
        <begin position="248"/>
        <end position="264"/>
    </location>
</feature>
<dbReference type="InterPro" id="IPR000620">
    <property type="entry name" value="EamA_dom"/>
</dbReference>
<sequence>MKKNRLYILLALLVILFWGTTFVSTKILLTRLSPVQIMLLRYLIAYAALLVIHPKFHRPEGLRQELCCIAAALCGSTLYFLAENTALSYTQASNVSLLISAAPILTSVVAHLFTRDEHLTRHAFYGFFLAMAGIFLVVFNGRFVLKLSPAGDLLALAAALSWAFYTVILRKIDSRYPPVYITRRIFFYSIVTMLPCLLFDSTPFDPAVLRLPEVWGNLLFLGVVASSLCYVLWYHVVGRLGAVRANNFVYLNPLVTMLASIVVLHERITLLMLAGAVLILMGVMIAEGTFPRRNQPQPANTP</sequence>
<evidence type="ECO:0000256" key="7">
    <source>
        <dbReference type="SAM" id="Phobius"/>
    </source>
</evidence>
<evidence type="ECO:0000313" key="10">
    <source>
        <dbReference type="Proteomes" id="UP000276301"/>
    </source>
</evidence>
<feature type="transmembrane region" description="Helical" evidence="7">
    <location>
        <begin position="185"/>
        <end position="202"/>
    </location>
</feature>